<evidence type="ECO:0000256" key="1">
    <source>
        <dbReference type="ARBA" id="ARBA00009018"/>
    </source>
</evidence>
<dbReference type="Pfam" id="PF01121">
    <property type="entry name" value="CoaE"/>
    <property type="match status" value="1"/>
</dbReference>
<comment type="similarity">
    <text evidence="1 5">Belongs to the CoaE family.</text>
</comment>
<keyword evidence="8" id="KW-1185">Reference proteome</keyword>
<evidence type="ECO:0000256" key="5">
    <source>
        <dbReference type="HAMAP-Rule" id="MF_00376"/>
    </source>
</evidence>
<protein>
    <recommendedName>
        <fullName evidence="5 6">Dephospho-CoA kinase</fullName>
        <ecNumber evidence="5 6">2.7.1.24</ecNumber>
    </recommendedName>
    <alternativeName>
        <fullName evidence="5">Dephosphocoenzyme A kinase</fullName>
    </alternativeName>
</protein>
<comment type="pathway">
    <text evidence="5">Cofactor biosynthesis; coenzyme A biosynthesis; CoA from (R)-pantothenate: step 5/5.</text>
</comment>
<name>A0AAE4BS98_9BACT</name>
<dbReference type="EC" id="2.7.1.24" evidence="5 6"/>
<dbReference type="GO" id="GO:0005524">
    <property type="term" value="F:ATP binding"/>
    <property type="evidence" value="ECO:0007669"/>
    <property type="project" value="UniProtKB-UniRule"/>
</dbReference>
<evidence type="ECO:0000256" key="6">
    <source>
        <dbReference type="NCBIfam" id="TIGR00152"/>
    </source>
</evidence>
<keyword evidence="3 5" id="KW-0067">ATP-binding</keyword>
<dbReference type="PANTHER" id="PTHR10695:SF46">
    <property type="entry name" value="BIFUNCTIONAL COENZYME A SYNTHASE-RELATED"/>
    <property type="match status" value="1"/>
</dbReference>
<feature type="binding site" evidence="5">
    <location>
        <begin position="11"/>
        <end position="16"/>
    </location>
    <ligand>
        <name>ATP</name>
        <dbReference type="ChEBI" id="CHEBI:30616"/>
    </ligand>
</feature>
<dbReference type="InterPro" id="IPR027417">
    <property type="entry name" value="P-loop_NTPase"/>
</dbReference>
<dbReference type="GO" id="GO:0004140">
    <property type="term" value="F:dephospho-CoA kinase activity"/>
    <property type="evidence" value="ECO:0007669"/>
    <property type="project" value="UniProtKB-UniRule"/>
</dbReference>
<comment type="function">
    <text evidence="5">Catalyzes the phosphorylation of the 3'-hydroxyl group of dephosphocoenzyme A to form coenzyme A.</text>
</comment>
<dbReference type="CDD" id="cd02022">
    <property type="entry name" value="DPCK"/>
    <property type="match status" value="1"/>
</dbReference>
<gene>
    <name evidence="5" type="primary">coaE</name>
    <name evidence="7" type="ORF">HNQ88_001670</name>
</gene>
<dbReference type="GO" id="GO:0015937">
    <property type="term" value="P:coenzyme A biosynthetic process"/>
    <property type="evidence" value="ECO:0007669"/>
    <property type="project" value="UniProtKB-UniRule"/>
</dbReference>
<accession>A0AAE4BS98</accession>
<evidence type="ECO:0000313" key="8">
    <source>
        <dbReference type="Proteomes" id="UP001185092"/>
    </source>
</evidence>
<comment type="catalytic activity">
    <reaction evidence="5">
        <text>3'-dephospho-CoA + ATP = ADP + CoA + H(+)</text>
        <dbReference type="Rhea" id="RHEA:18245"/>
        <dbReference type="ChEBI" id="CHEBI:15378"/>
        <dbReference type="ChEBI" id="CHEBI:30616"/>
        <dbReference type="ChEBI" id="CHEBI:57287"/>
        <dbReference type="ChEBI" id="CHEBI:57328"/>
        <dbReference type="ChEBI" id="CHEBI:456216"/>
        <dbReference type="EC" id="2.7.1.24"/>
    </reaction>
</comment>
<dbReference type="RefSeq" id="WP_309938140.1">
    <property type="nucleotide sequence ID" value="NZ_AP025305.1"/>
</dbReference>
<dbReference type="GO" id="GO:0005737">
    <property type="term" value="C:cytoplasm"/>
    <property type="evidence" value="ECO:0007669"/>
    <property type="project" value="UniProtKB-SubCell"/>
</dbReference>
<organism evidence="7 8">
    <name type="scientific">Aureibacter tunicatorum</name>
    <dbReference type="NCBI Taxonomy" id="866807"/>
    <lineage>
        <taxon>Bacteria</taxon>
        <taxon>Pseudomonadati</taxon>
        <taxon>Bacteroidota</taxon>
        <taxon>Cytophagia</taxon>
        <taxon>Cytophagales</taxon>
        <taxon>Persicobacteraceae</taxon>
        <taxon>Aureibacter</taxon>
    </lineage>
</organism>
<keyword evidence="5 7" id="KW-0808">Transferase</keyword>
<dbReference type="Proteomes" id="UP001185092">
    <property type="component" value="Unassembled WGS sequence"/>
</dbReference>
<evidence type="ECO:0000256" key="3">
    <source>
        <dbReference type="ARBA" id="ARBA00022840"/>
    </source>
</evidence>
<dbReference type="AlphaFoldDB" id="A0AAE4BS98"/>
<dbReference type="PANTHER" id="PTHR10695">
    <property type="entry name" value="DEPHOSPHO-COA KINASE-RELATED"/>
    <property type="match status" value="1"/>
</dbReference>
<dbReference type="PROSITE" id="PS51219">
    <property type="entry name" value="DPCK"/>
    <property type="match status" value="1"/>
</dbReference>
<comment type="caution">
    <text evidence="7">The sequence shown here is derived from an EMBL/GenBank/DDBJ whole genome shotgun (WGS) entry which is preliminary data.</text>
</comment>
<evidence type="ECO:0000313" key="7">
    <source>
        <dbReference type="EMBL" id="MDR6238633.1"/>
    </source>
</evidence>
<sequence length="195" mass="22202">MKKIGVTGGIGSGKSTVCQYFELKGVPVYYADDRAKVLMISNPKIIEGVEGLFGDEAYNSDGALNRQMIAEKAFYDQSLLTKLNEIVHPVVYSDFDEWCQIHKDQPYIIKEAAIMLEKKDQALDYVIGVIAPVQDRILRILKRDPQRNQSQVQGIMDKQVSDQLIKDKADFVLYNDNETKLLPELNRLHSFFSKL</sequence>
<dbReference type="HAMAP" id="MF_00376">
    <property type="entry name" value="Dephospho_CoA_kinase"/>
    <property type="match status" value="1"/>
</dbReference>
<comment type="subcellular location">
    <subcellularLocation>
        <location evidence="5">Cytoplasm</location>
    </subcellularLocation>
</comment>
<dbReference type="SUPFAM" id="SSF52540">
    <property type="entry name" value="P-loop containing nucleoside triphosphate hydrolases"/>
    <property type="match status" value="1"/>
</dbReference>
<keyword evidence="4 5" id="KW-0173">Coenzyme A biosynthesis</keyword>
<evidence type="ECO:0000256" key="2">
    <source>
        <dbReference type="ARBA" id="ARBA00022741"/>
    </source>
</evidence>
<dbReference type="InterPro" id="IPR001977">
    <property type="entry name" value="Depp_CoAkinase"/>
</dbReference>
<reference evidence="7" key="1">
    <citation type="submission" date="2023-07" db="EMBL/GenBank/DDBJ databases">
        <title>Genomic Encyclopedia of Type Strains, Phase IV (KMG-IV): sequencing the most valuable type-strain genomes for metagenomic binning, comparative biology and taxonomic classification.</title>
        <authorList>
            <person name="Goeker M."/>
        </authorList>
    </citation>
    <scope>NUCLEOTIDE SEQUENCE</scope>
    <source>
        <strain evidence="7">DSM 26174</strain>
    </source>
</reference>
<dbReference type="Gene3D" id="3.40.50.300">
    <property type="entry name" value="P-loop containing nucleotide triphosphate hydrolases"/>
    <property type="match status" value="1"/>
</dbReference>
<keyword evidence="5" id="KW-0963">Cytoplasm</keyword>
<evidence type="ECO:0000256" key="4">
    <source>
        <dbReference type="ARBA" id="ARBA00022993"/>
    </source>
</evidence>
<dbReference type="EMBL" id="JAVDQD010000002">
    <property type="protein sequence ID" value="MDR6238633.1"/>
    <property type="molecule type" value="Genomic_DNA"/>
</dbReference>
<proteinExistence type="inferred from homology"/>
<keyword evidence="2 5" id="KW-0547">Nucleotide-binding</keyword>
<dbReference type="NCBIfam" id="TIGR00152">
    <property type="entry name" value="dephospho-CoA kinase"/>
    <property type="match status" value="1"/>
</dbReference>
<keyword evidence="5 7" id="KW-0418">Kinase</keyword>